<organism evidence="1">
    <name type="scientific">Anguilla anguilla</name>
    <name type="common">European freshwater eel</name>
    <name type="synonym">Muraena anguilla</name>
    <dbReference type="NCBI Taxonomy" id="7936"/>
    <lineage>
        <taxon>Eukaryota</taxon>
        <taxon>Metazoa</taxon>
        <taxon>Chordata</taxon>
        <taxon>Craniata</taxon>
        <taxon>Vertebrata</taxon>
        <taxon>Euteleostomi</taxon>
        <taxon>Actinopterygii</taxon>
        <taxon>Neopterygii</taxon>
        <taxon>Teleostei</taxon>
        <taxon>Anguilliformes</taxon>
        <taxon>Anguillidae</taxon>
        <taxon>Anguilla</taxon>
    </lineage>
</organism>
<proteinExistence type="predicted"/>
<reference evidence="1" key="1">
    <citation type="submission" date="2014-11" db="EMBL/GenBank/DDBJ databases">
        <authorList>
            <person name="Amaro Gonzalez C."/>
        </authorList>
    </citation>
    <scope>NUCLEOTIDE SEQUENCE</scope>
</reference>
<sequence length="83" mass="9274">MGHAAPPRRNFTGWHTCHPNVCPTIIFQIIFTLKSPLVLSNIMKSKQKFPGDVKSLFVCNISASFENAQGTSLGCHFVTCHWQ</sequence>
<dbReference type="EMBL" id="GBXM01063806">
    <property type="protein sequence ID" value="JAH44771.1"/>
    <property type="molecule type" value="Transcribed_RNA"/>
</dbReference>
<name>A0A0E9SU10_ANGAN</name>
<dbReference type="AlphaFoldDB" id="A0A0E9SU10"/>
<evidence type="ECO:0000313" key="1">
    <source>
        <dbReference type="EMBL" id="JAH44771.1"/>
    </source>
</evidence>
<reference evidence="1" key="2">
    <citation type="journal article" date="2015" name="Fish Shellfish Immunol.">
        <title>Early steps in the European eel (Anguilla anguilla)-Vibrio vulnificus interaction in the gills: Role of the RtxA13 toxin.</title>
        <authorList>
            <person name="Callol A."/>
            <person name="Pajuelo D."/>
            <person name="Ebbesson L."/>
            <person name="Teles M."/>
            <person name="MacKenzie S."/>
            <person name="Amaro C."/>
        </authorList>
    </citation>
    <scope>NUCLEOTIDE SEQUENCE</scope>
</reference>
<accession>A0A0E9SU10</accession>
<protein>
    <submittedName>
        <fullName evidence="1">Uncharacterized protein</fullName>
    </submittedName>
</protein>